<keyword evidence="2" id="KW-0732">Signal</keyword>
<feature type="transmembrane region" description="Helical" evidence="1">
    <location>
        <begin position="36"/>
        <end position="56"/>
    </location>
</feature>
<evidence type="ECO:0008006" key="5">
    <source>
        <dbReference type="Google" id="ProtNLM"/>
    </source>
</evidence>
<reference evidence="3 4" key="1">
    <citation type="submission" date="2024-04" db="EMBL/GenBank/DDBJ databases">
        <title>Bacterial endophytes with biocontrol capabilities against important plant pathogens.</title>
        <authorList>
            <person name="Alayande K.A."/>
        </authorList>
    </citation>
    <scope>NUCLEOTIDE SEQUENCE [LARGE SCALE GENOMIC DNA]</scope>
    <source>
        <strain evidence="3 4">KV22</strain>
    </source>
</reference>
<comment type="caution">
    <text evidence="3">The sequence shown here is derived from an EMBL/GenBank/DDBJ whole genome shotgun (WGS) entry which is preliminary data.</text>
</comment>
<gene>
    <name evidence="3" type="ORF">AAE039_07910</name>
</gene>
<feature type="signal peptide" evidence="2">
    <location>
        <begin position="1"/>
        <end position="26"/>
    </location>
</feature>
<evidence type="ECO:0000256" key="2">
    <source>
        <dbReference type="SAM" id="SignalP"/>
    </source>
</evidence>
<dbReference type="Proteomes" id="UP001455088">
    <property type="component" value="Unassembled WGS sequence"/>
</dbReference>
<keyword evidence="1" id="KW-1133">Transmembrane helix</keyword>
<feature type="chain" id="PRO_5046120525" description="Transmembrane protein" evidence="2">
    <location>
        <begin position="27"/>
        <end position="174"/>
    </location>
</feature>
<accession>A0ABU9JL19</accession>
<proteinExistence type="predicted"/>
<evidence type="ECO:0000313" key="3">
    <source>
        <dbReference type="EMBL" id="MEL3953485.1"/>
    </source>
</evidence>
<evidence type="ECO:0000313" key="4">
    <source>
        <dbReference type="Proteomes" id="UP001455088"/>
    </source>
</evidence>
<dbReference type="EMBL" id="JBBYHY010000004">
    <property type="protein sequence ID" value="MEL3953485.1"/>
    <property type="molecule type" value="Genomic_DNA"/>
</dbReference>
<name>A0ABU9JL19_9GAMM</name>
<dbReference type="RefSeq" id="WP_266085522.1">
    <property type="nucleotide sequence ID" value="NZ_JBBYHY010000004.1"/>
</dbReference>
<protein>
    <recommendedName>
        <fullName evidence="5">Transmembrane protein</fullName>
    </recommendedName>
</protein>
<keyword evidence="1" id="KW-0812">Transmembrane</keyword>
<sequence>MKQLSPRVIAPVLVVALFAASLPAQAQYSVYRHPVASSVAVTSVVSLVVVTAPIWLTSAGIGKLHDGSVQRSRARVARAEKAGPLPPLTVERVEPQADGSFQVALKNPDAPDDLALLQWPARSDTPAPAVAVGDVLAFEPTPAGAGWTVTAVDGAALAFLPTTDAAASNLSERW</sequence>
<organism evidence="3 4">
    <name type="scientific">Stenotrophomonas bentonitica</name>
    <dbReference type="NCBI Taxonomy" id="1450134"/>
    <lineage>
        <taxon>Bacteria</taxon>
        <taxon>Pseudomonadati</taxon>
        <taxon>Pseudomonadota</taxon>
        <taxon>Gammaproteobacteria</taxon>
        <taxon>Lysobacterales</taxon>
        <taxon>Lysobacteraceae</taxon>
        <taxon>Stenotrophomonas</taxon>
    </lineage>
</organism>
<keyword evidence="4" id="KW-1185">Reference proteome</keyword>
<keyword evidence="1" id="KW-0472">Membrane</keyword>
<evidence type="ECO:0000256" key="1">
    <source>
        <dbReference type="SAM" id="Phobius"/>
    </source>
</evidence>